<dbReference type="Pfam" id="PF04055">
    <property type="entry name" value="Radical_SAM"/>
    <property type="match status" value="1"/>
</dbReference>
<dbReference type="InterPro" id="IPR013785">
    <property type="entry name" value="Aldolase_TIM"/>
</dbReference>
<dbReference type="OrthoDB" id="9782387at2"/>
<gene>
    <name evidence="8" type="ORF">SAMN04489866_105109</name>
</gene>
<evidence type="ECO:0000256" key="1">
    <source>
        <dbReference type="ARBA" id="ARBA00001966"/>
    </source>
</evidence>
<name>A0A1G6WPW4_PEPNI</name>
<keyword evidence="6" id="KW-0411">Iron-sulfur</keyword>
<keyword evidence="5" id="KW-0408">Iron</keyword>
<dbReference type="Gene3D" id="3.20.20.70">
    <property type="entry name" value="Aldolase class I"/>
    <property type="match status" value="1"/>
</dbReference>
<dbReference type="InterPro" id="IPR034457">
    <property type="entry name" value="Organic_radical-activating"/>
</dbReference>
<evidence type="ECO:0000313" key="8">
    <source>
        <dbReference type="EMBL" id="SDD67932.1"/>
    </source>
</evidence>
<dbReference type="NCBIfam" id="TIGR02495">
    <property type="entry name" value="NrdG2"/>
    <property type="match status" value="1"/>
</dbReference>
<accession>A0A1G6WPW4</accession>
<dbReference type="EMBL" id="FNAF01000005">
    <property type="protein sequence ID" value="SDD67932.1"/>
    <property type="molecule type" value="Genomic_DNA"/>
</dbReference>
<dbReference type="PANTHER" id="PTHR30352">
    <property type="entry name" value="PYRUVATE FORMATE-LYASE-ACTIVATING ENZYME"/>
    <property type="match status" value="1"/>
</dbReference>
<dbReference type="InterPro" id="IPR007197">
    <property type="entry name" value="rSAM"/>
</dbReference>
<keyword evidence="9" id="KW-1185">Reference proteome</keyword>
<evidence type="ECO:0000256" key="2">
    <source>
        <dbReference type="ARBA" id="ARBA00022485"/>
    </source>
</evidence>
<dbReference type="SFLD" id="SFLDG01094">
    <property type="entry name" value="Uncharacterised_Radical_SAM_Su"/>
    <property type="match status" value="1"/>
</dbReference>
<keyword evidence="4" id="KW-0479">Metal-binding</keyword>
<keyword evidence="3" id="KW-0949">S-adenosyl-L-methionine</keyword>
<dbReference type="CDD" id="cd01335">
    <property type="entry name" value="Radical_SAM"/>
    <property type="match status" value="1"/>
</dbReference>
<dbReference type="InterPro" id="IPR012840">
    <property type="entry name" value="NrdG2"/>
</dbReference>
<organism evidence="8 9">
    <name type="scientific">Peptococcus niger</name>
    <dbReference type="NCBI Taxonomy" id="2741"/>
    <lineage>
        <taxon>Bacteria</taxon>
        <taxon>Bacillati</taxon>
        <taxon>Bacillota</taxon>
        <taxon>Clostridia</taxon>
        <taxon>Eubacteriales</taxon>
        <taxon>Peptococcaceae</taxon>
        <taxon>Peptococcus</taxon>
    </lineage>
</organism>
<comment type="cofactor">
    <cofactor evidence="1">
        <name>[4Fe-4S] cluster</name>
        <dbReference type="ChEBI" id="CHEBI:49883"/>
    </cofactor>
</comment>
<evidence type="ECO:0000256" key="3">
    <source>
        <dbReference type="ARBA" id="ARBA00022691"/>
    </source>
</evidence>
<evidence type="ECO:0000256" key="5">
    <source>
        <dbReference type="ARBA" id="ARBA00023004"/>
    </source>
</evidence>
<keyword evidence="8" id="KW-0456">Lyase</keyword>
<evidence type="ECO:0000256" key="6">
    <source>
        <dbReference type="ARBA" id="ARBA00023014"/>
    </source>
</evidence>
<dbReference type="PANTHER" id="PTHR30352:SF13">
    <property type="entry name" value="GLYCYL-RADICAL ENZYME ACTIVATING ENZYME YJJW-RELATED"/>
    <property type="match status" value="1"/>
</dbReference>
<reference evidence="8 9" key="1">
    <citation type="submission" date="2016-10" db="EMBL/GenBank/DDBJ databases">
        <authorList>
            <person name="de Groot N.N."/>
        </authorList>
    </citation>
    <scope>NUCLEOTIDE SEQUENCE [LARGE SCALE GENOMIC DNA]</scope>
    <source>
        <strain evidence="8 9">DSM 20475</strain>
    </source>
</reference>
<evidence type="ECO:0000313" key="9">
    <source>
        <dbReference type="Proteomes" id="UP000198995"/>
    </source>
</evidence>
<dbReference type="RefSeq" id="WP_091791778.1">
    <property type="nucleotide sequence ID" value="NZ_FNAF01000005.1"/>
</dbReference>
<evidence type="ECO:0000259" key="7">
    <source>
        <dbReference type="PROSITE" id="PS51918"/>
    </source>
</evidence>
<protein>
    <submittedName>
        <fullName evidence="8">Pyruvate formate lyase activating enzyme</fullName>
    </submittedName>
</protein>
<dbReference type="Proteomes" id="UP000198995">
    <property type="component" value="Unassembled WGS sequence"/>
</dbReference>
<dbReference type="STRING" id="2741.SAMN04489866_105109"/>
<keyword evidence="8" id="KW-0670">Pyruvate</keyword>
<proteinExistence type="predicted"/>
<dbReference type="PROSITE" id="PS51918">
    <property type="entry name" value="RADICAL_SAM"/>
    <property type="match status" value="1"/>
</dbReference>
<dbReference type="GO" id="GO:0051539">
    <property type="term" value="F:4 iron, 4 sulfur cluster binding"/>
    <property type="evidence" value="ECO:0007669"/>
    <property type="project" value="UniProtKB-KW"/>
</dbReference>
<evidence type="ECO:0000256" key="4">
    <source>
        <dbReference type="ARBA" id="ARBA00022723"/>
    </source>
</evidence>
<keyword evidence="2" id="KW-0004">4Fe-4S</keyword>
<dbReference type="SUPFAM" id="SSF102114">
    <property type="entry name" value="Radical SAM enzymes"/>
    <property type="match status" value="1"/>
</dbReference>
<dbReference type="GO" id="GO:0046872">
    <property type="term" value="F:metal ion binding"/>
    <property type="evidence" value="ECO:0007669"/>
    <property type="project" value="UniProtKB-KW"/>
</dbReference>
<feature type="domain" description="Radical SAM core" evidence="7">
    <location>
        <begin position="13"/>
        <end position="229"/>
    </location>
</feature>
<dbReference type="AlphaFoldDB" id="A0A1G6WPW4"/>
<sequence length="229" mass="25324">MIGQVNTLTLLDYPGKTAATVFISGCNFRCPFCYNGSLAEDRLPADEQHTVASVLAFLKARRGLLDGVCISGGEALLWDDLPAFIRSIKTMGYAVKLDTNGSFPKRLRTLLSEGILDYVAMDVKNDPMHYAETVGLATVDLATIQASMTLLKDSGLPFEFRTTVVKEFHTPDRLLSLARWIGPVQRYFLQSFKDEGDLLQVGLHSLSEKEMEACLTAVRTVCPRAERRG</sequence>
<dbReference type="SFLD" id="SFLDS00029">
    <property type="entry name" value="Radical_SAM"/>
    <property type="match status" value="1"/>
</dbReference>
<dbReference type="GO" id="GO:0016829">
    <property type="term" value="F:lyase activity"/>
    <property type="evidence" value="ECO:0007669"/>
    <property type="project" value="UniProtKB-KW"/>
</dbReference>
<dbReference type="InterPro" id="IPR058240">
    <property type="entry name" value="rSAM_sf"/>
</dbReference>